<organism evidence="4 5">
    <name type="scientific">SAR324 cluster bacterium</name>
    <dbReference type="NCBI Taxonomy" id="2024889"/>
    <lineage>
        <taxon>Bacteria</taxon>
        <taxon>Deltaproteobacteria</taxon>
        <taxon>SAR324 cluster</taxon>
    </lineage>
</organism>
<evidence type="ECO:0000313" key="5">
    <source>
        <dbReference type="Proteomes" id="UP000226525"/>
    </source>
</evidence>
<dbReference type="InterPro" id="IPR050266">
    <property type="entry name" value="AB_hydrolase_sf"/>
</dbReference>
<evidence type="ECO:0000313" key="4">
    <source>
        <dbReference type="EMBL" id="MAH62168.1"/>
    </source>
</evidence>
<sequence length="291" mass="33172">MVTSNNPFREIDIRLPHLRFAARCWGPENGIPFLGMHGWLDNAATYDHIAPLLPELRLVSLDFHGHGFSDHLPPGIAYHFADSIDLMFRVADQFGWKKFNLMGHSMGAAVAALMAGVLPERVQNTILIEGLGPFSRRDSFGPRALRLSMEGMKSIERKSMPLYPDLEAAVQARYKVGGMKLNSVRTLVQRGVRMVENGVTWASDPRLRVGSRTYFSEEQIIEFLKQIRCPTLLIHGDFYFQENPDWQQRMRARCEYVPDLQDVLLPGGHHLHLDNPKPVAQAIRFFLKNRI</sequence>
<evidence type="ECO:0000256" key="1">
    <source>
        <dbReference type="ARBA" id="ARBA00008645"/>
    </source>
</evidence>
<dbReference type="PANTHER" id="PTHR43798:SF14">
    <property type="entry name" value="SERINE HYDROLASE-LIKE PROTEIN DDB_G0286239"/>
    <property type="match status" value="1"/>
</dbReference>
<comment type="caution">
    <text evidence="4">The sequence shown here is derived from an EMBL/GenBank/DDBJ whole genome shotgun (WGS) entry which is preliminary data.</text>
</comment>
<dbReference type="Proteomes" id="UP000226525">
    <property type="component" value="Unassembled WGS sequence"/>
</dbReference>
<dbReference type="PANTHER" id="PTHR43798">
    <property type="entry name" value="MONOACYLGLYCEROL LIPASE"/>
    <property type="match status" value="1"/>
</dbReference>
<dbReference type="Pfam" id="PF00561">
    <property type="entry name" value="Abhydrolase_1"/>
    <property type="match status" value="1"/>
</dbReference>
<keyword evidence="2 4" id="KW-0378">Hydrolase</keyword>
<dbReference type="PRINTS" id="PR00111">
    <property type="entry name" value="ABHYDROLASE"/>
</dbReference>
<evidence type="ECO:0000259" key="3">
    <source>
        <dbReference type="Pfam" id="PF00561"/>
    </source>
</evidence>
<protein>
    <submittedName>
        <fullName evidence="4">Alpha/beta hydrolase</fullName>
    </submittedName>
</protein>
<dbReference type="GO" id="GO:0016787">
    <property type="term" value="F:hydrolase activity"/>
    <property type="evidence" value="ECO:0007669"/>
    <property type="project" value="UniProtKB-KW"/>
</dbReference>
<dbReference type="SUPFAM" id="SSF53474">
    <property type="entry name" value="alpha/beta-Hydrolases"/>
    <property type="match status" value="1"/>
</dbReference>
<dbReference type="InterPro" id="IPR029058">
    <property type="entry name" value="AB_hydrolase_fold"/>
</dbReference>
<evidence type="ECO:0000256" key="2">
    <source>
        <dbReference type="ARBA" id="ARBA00022801"/>
    </source>
</evidence>
<comment type="similarity">
    <text evidence="1">Belongs to the AB hydrolase superfamily.</text>
</comment>
<dbReference type="GO" id="GO:0016020">
    <property type="term" value="C:membrane"/>
    <property type="evidence" value="ECO:0007669"/>
    <property type="project" value="TreeGrafter"/>
</dbReference>
<reference evidence="5" key="1">
    <citation type="submission" date="2017-09" db="EMBL/GenBank/DDBJ databases">
        <title>The Reconstruction of 2,631 Draft Metagenome-Assembled Genomes from the Global Oceans.</title>
        <authorList>
            <person name="Tully B.J."/>
            <person name="Graham E.D."/>
            <person name="Heidelberg J.F."/>
        </authorList>
    </citation>
    <scope>NUCLEOTIDE SEQUENCE [LARGE SCALE GENOMIC DNA]</scope>
</reference>
<dbReference type="AlphaFoldDB" id="A0A2D6YG80"/>
<accession>A0A2D6YG80</accession>
<dbReference type="EMBL" id="NZEX01000016">
    <property type="protein sequence ID" value="MAH62168.1"/>
    <property type="molecule type" value="Genomic_DNA"/>
</dbReference>
<feature type="domain" description="AB hydrolase-1" evidence="3">
    <location>
        <begin position="32"/>
        <end position="133"/>
    </location>
</feature>
<gene>
    <name evidence="4" type="ORF">CMN54_01710</name>
</gene>
<dbReference type="InterPro" id="IPR000073">
    <property type="entry name" value="AB_hydrolase_1"/>
</dbReference>
<name>A0A2D6YG80_9DELT</name>
<proteinExistence type="inferred from homology"/>
<dbReference type="Gene3D" id="3.40.50.1820">
    <property type="entry name" value="alpha/beta hydrolase"/>
    <property type="match status" value="1"/>
</dbReference>